<comment type="similarity">
    <text evidence="1">Belongs to the plant LTP family. PEARLI1 subfamily.</text>
</comment>
<evidence type="ECO:0000256" key="1">
    <source>
        <dbReference type="ARBA" id="ARBA00008965"/>
    </source>
</evidence>
<gene>
    <name evidence="4" type="ORF">QN277_019618</name>
</gene>
<proteinExistence type="inferred from homology"/>
<dbReference type="InterPro" id="IPR036312">
    <property type="entry name" value="Bifun_inhib/LTP/seed_sf"/>
</dbReference>
<feature type="signal peptide" evidence="2">
    <location>
        <begin position="1"/>
        <end position="22"/>
    </location>
</feature>
<accession>A0AAE1MME4</accession>
<evidence type="ECO:0000313" key="5">
    <source>
        <dbReference type="Proteomes" id="UP001293593"/>
    </source>
</evidence>
<dbReference type="InterPro" id="IPR016140">
    <property type="entry name" value="Bifunc_inhib/LTP/seed_store"/>
</dbReference>
<sequence>MALKSLAFLLSLNLLFFTMVSSTYDVPSTGAGCPIGTVQLGLCANALNLVNLVVGSPPTVPCCSLIQGLADLQAAACLCTIIKGNVLGISLNVPVDLSLILNNCGRTNNGYQCA</sequence>
<name>A0AAE1MME4_9FABA</name>
<comment type="caution">
    <text evidence="4">The sequence shown here is derived from an EMBL/GenBank/DDBJ whole genome shotgun (WGS) entry which is preliminary data.</text>
</comment>
<dbReference type="SUPFAM" id="SSF47699">
    <property type="entry name" value="Bifunctional inhibitor/lipid-transfer protein/seed storage 2S albumin"/>
    <property type="match status" value="1"/>
</dbReference>
<keyword evidence="2" id="KW-0732">Signal</keyword>
<dbReference type="AlphaFoldDB" id="A0AAE1MME4"/>
<evidence type="ECO:0000313" key="4">
    <source>
        <dbReference type="EMBL" id="KAK4270849.1"/>
    </source>
</evidence>
<dbReference type="Proteomes" id="UP001293593">
    <property type="component" value="Unassembled WGS sequence"/>
</dbReference>
<keyword evidence="5" id="KW-1185">Reference proteome</keyword>
<dbReference type="PANTHER" id="PTHR31731">
    <property type="match status" value="1"/>
</dbReference>
<dbReference type="CDD" id="cd01958">
    <property type="entry name" value="HPS_like"/>
    <property type="match status" value="1"/>
</dbReference>
<dbReference type="Gene3D" id="1.10.110.10">
    <property type="entry name" value="Plant lipid-transfer and hydrophobic proteins"/>
    <property type="match status" value="1"/>
</dbReference>
<protein>
    <recommendedName>
        <fullName evidence="3">Bifunctional inhibitor/plant lipid transfer protein/seed storage helical domain-containing protein</fullName>
    </recommendedName>
</protein>
<feature type="domain" description="Bifunctional inhibitor/plant lipid transfer protein/seed storage helical" evidence="3">
    <location>
        <begin position="33"/>
        <end position="113"/>
    </location>
</feature>
<dbReference type="Pfam" id="PF14547">
    <property type="entry name" value="Hydrophob_seed"/>
    <property type="match status" value="1"/>
</dbReference>
<feature type="chain" id="PRO_5042280644" description="Bifunctional inhibitor/plant lipid transfer protein/seed storage helical domain-containing protein" evidence="2">
    <location>
        <begin position="23"/>
        <end position="114"/>
    </location>
</feature>
<dbReference type="InterPro" id="IPR051636">
    <property type="entry name" value="Plant_LTP/defense-related"/>
</dbReference>
<evidence type="ECO:0000259" key="3">
    <source>
        <dbReference type="SMART" id="SM00499"/>
    </source>
</evidence>
<dbReference type="InterPro" id="IPR027923">
    <property type="entry name" value="Hydrophob_seed_dom"/>
</dbReference>
<dbReference type="EMBL" id="JAWXYG010000005">
    <property type="protein sequence ID" value="KAK4270849.1"/>
    <property type="molecule type" value="Genomic_DNA"/>
</dbReference>
<evidence type="ECO:0000256" key="2">
    <source>
        <dbReference type="SAM" id="SignalP"/>
    </source>
</evidence>
<organism evidence="4 5">
    <name type="scientific">Acacia crassicarpa</name>
    <name type="common">northern wattle</name>
    <dbReference type="NCBI Taxonomy" id="499986"/>
    <lineage>
        <taxon>Eukaryota</taxon>
        <taxon>Viridiplantae</taxon>
        <taxon>Streptophyta</taxon>
        <taxon>Embryophyta</taxon>
        <taxon>Tracheophyta</taxon>
        <taxon>Spermatophyta</taxon>
        <taxon>Magnoliopsida</taxon>
        <taxon>eudicotyledons</taxon>
        <taxon>Gunneridae</taxon>
        <taxon>Pentapetalae</taxon>
        <taxon>rosids</taxon>
        <taxon>fabids</taxon>
        <taxon>Fabales</taxon>
        <taxon>Fabaceae</taxon>
        <taxon>Caesalpinioideae</taxon>
        <taxon>mimosoid clade</taxon>
        <taxon>Acacieae</taxon>
        <taxon>Acacia</taxon>
    </lineage>
</organism>
<reference evidence="4" key="1">
    <citation type="submission" date="2023-10" db="EMBL/GenBank/DDBJ databases">
        <title>Chromosome-level genome of the transformable northern wattle, Acacia crassicarpa.</title>
        <authorList>
            <person name="Massaro I."/>
            <person name="Sinha N.R."/>
            <person name="Poethig S."/>
            <person name="Leichty A.R."/>
        </authorList>
    </citation>
    <scope>NUCLEOTIDE SEQUENCE</scope>
    <source>
        <strain evidence="4">Acra3RX</strain>
        <tissue evidence="4">Leaf</tissue>
    </source>
</reference>
<dbReference type="SMART" id="SM00499">
    <property type="entry name" value="AAI"/>
    <property type="match status" value="1"/>
</dbReference>